<keyword evidence="1" id="KW-1133">Transmembrane helix</keyword>
<keyword evidence="1" id="KW-0812">Transmembrane</keyword>
<gene>
    <name evidence="2" type="ORF">TM448A01908_0003</name>
</gene>
<evidence type="ECO:0000313" key="2">
    <source>
        <dbReference type="EMBL" id="QJA50837.1"/>
    </source>
</evidence>
<proteinExistence type="predicted"/>
<protein>
    <submittedName>
        <fullName evidence="2">Uncharacterized protein</fullName>
    </submittedName>
</protein>
<evidence type="ECO:0000256" key="1">
    <source>
        <dbReference type="SAM" id="Phobius"/>
    </source>
</evidence>
<accession>A0A6H1ZU43</accession>
<dbReference type="AlphaFoldDB" id="A0A6H1ZU43"/>
<reference evidence="2" key="1">
    <citation type="submission" date="2020-03" db="EMBL/GenBank/DDBJ databases">
        <title>The deep terrestrial virosphere.</title>
        <authorList>
            <person name="Holmfeldt K."/>
            <person name="Nilsson E."/>
            <person name="Simone D."/>
            <person name="Lopez-Fernandez M."/>
            <person name="Wu X."/>
            <person name="de Brujin I."/>
            <person name="Lundin D."/>
            <person name="Andersson A."/>
            <person name="Bertilsson S."/>
            <person name="Dopson M."/>
        </authorList>
    </citation>
    <scope>NUCLEOTIDE SEQUENCE</scope>
    <source>
        <strain evidence="2">TM448A01908</strain>
    </source>
</reference>
<sequence>MIKMKARIKDVTKEFGELGYLGDIHDDDIYIVNSDLDIASLTGNSFGDYREYRDFISECDSVILGNPARRRRRVRRRVRRRPPFYVFFGRSKRVRTPWEKLGNLAIFLGLVGVAIVIAPTVLRHTKKSVFETGEMVKISRDVSAFRPSPSQGKPIQPI</sequence>
<dbReference type="EMBL" id="MT144220">
    <property type="protein sequence ID" value="QJA50837.1"/>
    <property type="molecule type" value="Genomic_DNA"/>
</dbReference>
<organism evidence="2">
    <name type="scientific">viral metagenome</name>
    <dbReference type="NCBI Taxonomy" id="1070528"/>
    <lineage>
        <taxon>unclassified sequences</taxon>
        <taxon>metagenomes</taxon>
        <taxon>organismal metagenomes</taxon>
    </lineage>
</organism>
<feature type="transmembrane region" description="Helical" evidence="1">
    <location>
        <begin position="101"/>
        <end position="122"/>
    </location>
</feature>
<name>A0A6H1ZU43_9ZZZZ</name>
<keyword evidence="1" id="KW-0472">Membrane</keyword>